<sequence length="452" mass="52576">MKTIQISTAIEKDGFRTTVDNHHLSTHYASAVWKSVPTTLHQQLAQTASYFFTRHLAVSKKTMVDYHFPPPMARLFLDYGYFYSIIEAPFEFPEKKLTATQVIRSAYNAEFFLRFRDIPEPVANNKPFSTNPHSCLMPISFGKDSLLTFALARELGLTPHPVFIVEPACPYQNKKKEFLRQEFSKEFGVPIIAFPNTLGELRQAGGMMWGWDMLLTQYTTLLLPYVFYEKPNYFFWSNEQSINEYNEDDEGYLVNPVHEQSIPWVLHLNNLYRLFGVNTTISSLIGPLHELLILSILHKRYPQVGKYQLSCDGEKTKHRWCGKCFECARIFLFLSAIGVDPKRIGLMDNMLAKKCKPLYYLFSKTNDPDLNILSQSYEERLLAFYLAYRRGVKGDLMHLFVNKLLPYVEKRKTRLFAKFFSIHSMETIPLSLQPGLQTIYKEELTRLKKDII</sequence>
<reference evidence="1 2" key="1">
    <citation type="journal article" date="2016" name="Nat. Commun.">
        <title>Thousands of microbial genomes shed light on interconnected biogeochemical processes in an aquifer system.</title>
        <authorList>
            <person name="Anantharaman K."/>
            <person name="Brown C.T."/>
            <person name="Hug L.A."/>
            <person name="Sharon I."/>
            <person name="Castelle C.J."/>
            <person name="Probst A.J."/>
            <person name="Thomas B.C."/>
            <person name="Singh A."/>
            <person name="Wilkins M.J."/>
            <person name="Karaoz U."/>
            <person name="Brodie E.L."/>
            <person name="Williams K.H."/>
            <person name="Hubbard S.S."/>
            <person name="Banfield J.F."/>
        </authorList>
    </citation>
    <scope>NUCLEOTIDE SEQUENCE [LARGE SCALE GENOMIC DNA]</scope>
</reference>
<organism evidence="1 2">
    <name type="scientific">Candidatus Gottesmanbacteria bacterium RBG_13_45_10</name>
    <dbReference type="NCBI Taxonomy" id="1798370"/>
    <lineage>
        <taxon>Bacteria</taxon>
        <taxon>Candidatus Gottesmaniibacteriota</taxon>
    </lineage>
</organism>
<dbReference type="AlphaFoldDB" id="A0A1F5ZG43"/>
<name>A0A1F5ZG43_9BACT</name>
<dbReference type="EMBL" id="MFIZ01000032">
    <property type="protein sequence ID" value="OGG11361.1"/>
    <property type="molecule type" value="Genomic_DNA"/>
</dbReference>
<proteinExistence type="predicted"/>
<evidence type="ECO:0000313" key="1">
    <source>
        <dbReference type="EMBL" id="OGG11361.1"/>
    </source>
</evidence>
<comment type="caution">
    <text evidence="1">The sequence shown here is derived from an EMBL/GenBank/DDBJ whole genome shotgun (WGS) entry which is preliminary data.</text>
</comment>
<dbReference type="STRING" id="1798370.A2Z00_04710"/>
<dbReference type="Proteomes" id="UP000177268">
    <property type="component" value="Unassembled WGS sequence"/>
</dbReference>
<accession>A0A1F5ZG43</accession>
<protein>
    <recommendedName>
        <fullName evidence="3">UDP-N-acetyl-alpha-D-muramoyl-L-alanyl-L-glutamate epimerase</fullName>
    </recommendedName>
</protein>
<evidence type="ECO:0008006" key="3">
    <source>
        <dbReference type="Google" id="ProtNLM"/>
    </source>
</evidence>
<dbReference type="SUPFAM" id="SSF52402">
    <property type="entry name" value="Adenine nucleotide alpha hydrolases-like"/>
    <property type="match status" value="1"/>
</dbReference>
<gene>
    <name evidence="1" type="ORF">A2Z00_04710</name>
</gene>
<evidence type="ECO:0000313" key="2">
    <source>
        <dbReference type="Proteomes" id="UP000177268"/>
    </source>
</evidence>